<protein>
    <submittedName>
        <fullName evidence="6">B-box zinc finger protein 32</fullName>
    </submittedName>
</protein>
<organism evidence="6 7">
    <name type="scientific">Forsythia ovata</name>
    <dbReference type="NCBI Taxonomy" id="205694"/>
    <lineage>
        <taxon>Eukaryota</taxon>
        <taxon>Viridiplantae</taxon>
        <taxon>Streptophyta</taxon>
        <taxon>Embryophyta</taxon>
        <taxon>Tracheophyta</taxon>
        <taxon>Spermatophyta</taxon>
        <taxon>Magnoliopsida</taxon>
        <taxon>eudicotyledons</taxon>
        <taxon>Gunneridae</taxon>
        <taxon>Pentapetalae</taxon>
        <taxon>asterids</taxon>
        <taxon>lamiids</taxon>
        <taxon>Lamiales</taxon>
        <taxon>Oleaceae</taxon>
        <taxon>Forsythieae</taxon>
        <taxon>Forsythia</taxon>
    </lineage>
</organism>
<dbReference type="InterPro" id="IPR000315">
    <property type="entry name" value="Znf_B-box"/>
</dbReference>
<keyword evidence="2 4" id="KW-0863">Zinc-finger</keyword>
<evidence type="ECO:0000313" key="7">
    <source>
        <dbReference type="Proteomes" id="UP001604277"/>
    </source>
</evidence>
<dbReference type="Pfam" id="PF00643">
    <property type="entry name" value="zf-B_box"/>
    <property type="match status" value="1"/>
</dbReference>
<name>A0ABD1TTS6_9LAMI</name>
<dbReference type="CDD" id="cd19821">
    <property type="entry name" value="Bbox1_BBX-like"/>
    <property type="match status" value="1"/>
</dbReference>
<evidence type="ECO:0000256" key="3">
    <source>
        <dbReference type="ARBA" id="ARBA00022833"/>
    </source>
</evidence>
<keyword evidence="7" id="KW-1185">Reference proteome</keyword>
<dbReference type="PANTHER" id="PTHR31717">
    <property type="entry name" value="ZINC FINGER PROTEIN CONSTANS-LIKE 10"/>
    <property type="match status" value="1"/>
</dbReference>
<evidence type="ECO:0000256" key="1">
    <source>
        <dbReference type="ARBA" id="ARBA00022723"/>
    </source>
</evidence>
<dbReference type="Proteomes" id="UP001604277">
    <property type="component" value="Unassembled WGS sequence"/>
</dbReference>
<dbReference type="EMBL" id="JBFOLJ010000008">
    <property type="protein sequence ID" value="KAL2516132.1"/>
    <property type="molecule type" value="Genomic_DNA"/>
</dbReference>
<proteinExistence type="predicted"/>
<dbReference type="SMART" id="SM00336">
    <property type="entry name" value="BBOX"/>
    <property type="match status" value="1"/>
</dbReference>
<dbReference type="PANTHER" id="PTHR31717:SF81">
    <property type="entry name" value="B-BOX ZINC FINGER PROTEIN 32-LIKE"/>
    <property type="match status" value="1"/>
</dbReference>
<dbReference type="AlphaFoldDB" id="A0ABD1TTS6"/>
<evidence type="ECO:0000313" key="6">
    <source>
        <dbReference type="EMBL" id="KAL2516132.1"/>
    </source>
</evidence>
<evidence type="ECO:0000259" key="5">
    <source>
        <dbReference type="PROSITE" id="PS50119"/>
    </source>
</evidence>
<evidence type="ECO:0000256" key="4">
    <source>
        <dbReference type="PROSITE-ProRule" id="PRU00024"/>
    </source>
</evidence>
<keyword evidence="3" id="KW-0862">Zinc</keyword>
<accession>A0ABD1TTS6</accession>
<keyword evidence="1" id="KW-0479">Metal-binding</keyword>
<comment type="caution">
    <text evidence="6">The sequence shown here is derived from an EMBL/GenBank/DDBJ whole genome shotgun (WGS) entry which is preliminary data.</text>
</comment>
<dbReference type="InterPro" id="IPR049808">
    <property type="entry name" value="CONSTANS-like_Bbox1"/>
</dbReference>
<dbReference type="GO" id="GO:0008270">
    <property type="term" value="F:zinc ion binding"/>
    <property type="evidence" value="ECO:0007669"/>
    <property type="project" value="UniProtKB-KW"/>
</dbReference>
<feature type="domain" description="B box-type" evidence="5">
    <location>
        <begin position="1"/>
        <end position="47"/>
    </location>
</feature>
<sequence length="249" mass="27279">MKLRVCELCNADAAVYCSSDSAFLCRSCDSKVHQANFLVARHVRQPVCSECKGVIGDSGAVVGFNPFSSMCHCSPATAGHDLVSLSTSESSICVSSTTTRKKEYSGRRETCGFNYSSSVNESSGEITSENTTRIRRGTVDLKVKGMFLNWCARLGQNGDVAVQMASDALRICLDQWTVLPFRVCLAASMWLGLRFSGESTRQSLKQLEEISGVPAKLIVAAEAKLERLLKARRGQHRRQHQLVEGWGEC</sequence>
<evidence type="ECO:0000256" key="2">
    <source>
        <dbReference type="ARBA" id="ARBA00022771"/>
    </source>
</evidence>
<dbReference type="PROSITE" id="PS50119">
    <property type="entry name" value="ZF_BBOX"/>
    <property type="match status" value="1"/>
</dbReference>
<reference evidence="7" key="1">
    <citation type="submission" date="2024-07" db="EMBL/GenBank/DDBJ databases">
        <title>Two chromosome-level genome assemblies of Korean endemic species Abeliophyllum distichum and Forsythia ovata (Oleaceae).</title>
        <authorList>
            <person name="Jang H."/>
        </authorList>
    </citation>
    <scope>NUCLEOTIDE SEQUENCE [LARGE SCALE GENOMIC DNA]</scope>
</reference>
<gene>
    <name evidence="6" type="ORF">Fot_30103</name>
</gene>